<feature type="region of interest" description="Disordered" evidence="10">
    <location>
        <begin position="317"/>
        <end position="394"/>
    </location>
</feature>
<comment type="similarity">
    <text evidence="9">Belongs to the SEC20 family.</text>
</comment>
<feature type="transmembrane region" description="Helical" evidence="11">
    <location>
        <begin position="248"/>
        <end position="266"/>
    </location>
</feature>
<comment type="subcellular location">
    <subcellularLocation>
        <location evidence="1">Endoplasmic reticulum membrane</location>
        <topology evidence="1">Single-pass type IV membrane protein</topology>
    </subcellularLocation>
</comment>
<evidence type="ECO:0000256" key="4">
    <source>
        <dbReference type="ARBA" id="ARBA00022824"/>
    </source>
</evidence>
<protein>
    <submittedName>
        <fullName evidence="13">Sec20 domain protein</fullName>
    </submittedName>
</protein>
<keyword evidence="6 11" id="KW-1133">Transmembrane helix</keyword>
<evidence type="ECO:0000256" key="10">
    <source>
        <dbReference type="SAM" id="MobiDB-lite"/>
    </source>
</evidence>
<dbReference type="Pfam" id="PF03908">
    <property type="entry name" value="Sec20"/>
    <property type="match status" value="1"/>
</dbReference>
<keyword evidence="3 11" id="KW-0812">Transmembrane</keyword>
<dbReference type="InterPro" id="IPR056173">
    <property type="entry name" value="Sec20_C"/>
</dbReference>
<dbReference type="GO" id="GO:0005484">
    <property type="term" value="F:SNAP receptor activity"/>
    <property type="evidence" value="ECO:0007669"/>
    <property type="project" value="InterPro"/>
</dbReference>
<dbReference type="EMBL" id="AZNH01000006">
    <property type="protein sequence ID" value="KID90157.1"/>
    <property type="molecule type" value="Genomic_DNA"/>
</dbReference>
<keyword evidence="5" id="KW-0931">ER-Golgi transport</keyword>
<evidence type="ECO:0000256" key="8">
    <source>
        <dbReference type="ARBA" id="ARBA00023136"/>
    </source>
</evidence>
<dbReference type="GO" id="GO:0006890">
    <property type="term" value="P:retrograde vesicle-mediated transport, Golgi to endoplasmic reticulum"/>
    <property type="evidence" value="ECO:0007669"/>
    <property type="project" value="InterPro"/>
</dbReference>
<feature type="domain" description="Sec20 C-terminal" evidence="12">
    <location>
        <begin position="180"/>
        <end position="269"/>
    </location>
</feature>
<evidence type="ECO:0000256" key="3">
    <source>
        <dbReference type="ARBA" id="ARBA00022692"/>
    </source>
</evidence>
<keyword evidence="7" id="KW-0175">Coiled coil</keyword>
<dbReference type="GO" id="GO:0031201">
    <property type="term" value="C:SNARE complex"/>
    <property type="evidence" value="ECO:0007669"/>
    <property type="project" value="TreeGrafter"/>
</dbReference>
<reference evidence="13 14" key="1">
    <citation type="journal article" date="2014" name="Proc. Natl. Acad. Sci. U.S.A.">
        <title>Trajectory and genomic determinants of fungal-pathogen speciation and host adaptation.</title>
        <authorList>
            <person name="Hu X."/>
            <person name="Xiao G."/>
            <person name="Zheng P."/>
            <person name="Shang Y."/>
            <person name="Su Y."/>
            <person name="Zhang X."/>
            <person name="Liu X."/>
            <person name="Zhan S."/>
            <person name="St Leger R.J."/>
            <person name="Wang C."/>
        </authorList>
    </citation>
    <scope>NUCLEOTIDE SEQUENCE [LARGE SCALE GENOMIC DNA]</scope>
    <source>
        <strain evidence="13 14">ARSEF 977</strain>
    </source>
</reference>
<evidence type="ECO:0000256" key="9">
    <source>
        <dbReference type="ARBA" id="ARBA00037934"/>
    </source>
</evidence>
<dbReference type="PANTHER" id="PTHR12825:SF0">
    <property type="entry name" value="VESICLE TRANSPORT PROTEIN SEC20"/>
    <property type="match status" value="1"/>
</dbReference>
<evidence type="ECO:0000256" key="5">
    <source>
        <dbReference type="ARBA" id="ARBA00022892"/>
    </source>
</evidence>
<evidence type="ECO:0000256" key="6">
    <source>
        <dbReference type="ARBA" id="ARBA00022989"/>
    </source>
</evidence>
<dbReference type="AlphaFoldDB" id="A0A0B4HDB7"/>
<comment type="caution">
    <text evidence="13">The sequence shown here is derived from an EMBL/GenBank/DDBJ whole genome shotgun (WGS) entry which is preliminary data.</text>
</comment>
<evidence type="ECO:0000259" key="12">
    <source>
        <dbReference type="Pfam" id="PF03908"/>
    </source>
</evidence>
<sequence>MPLAALQERFTALQETTTQLRELIDRLAHLDFQPGSVPQGTDEESSISGELSAEISLLLRNGLEEQELLREEVKFVRPDGDDKTILRDGVERLGAELVNCRGDFRKARLAAREALAKAQKLERQLLVQSYSLPVSEPDIPQPEAEEAPAPAPVPRPQRYVQQHHQHSNLSQDERRTVGASSNVTNALRRTHDLIAAELFRSEYAHQTLTESSATLKKLDESYTTMGSMLASSKDLLGTLLRSQKSDTWYLQTAMYMLMVTGAWLLFRRLLYGPMWYLVWLPLRIVFAVGSKTGSAMMPRGAGESGKVGGVGENAKVSVEGLPREDLPTAQVREKREAGGGEDSMIERVAQAVEEADQLGNLAEDENENPEDRPRNPLKRVWEPEPELDTQRDEL</sequence>
<feature type="compositionally biased region" description="Basic and acidic residues" evidence="10">
    <location>
        <begin position="321"/>
        <end position="338"/>
    </location>
</feature>
<accession>A0A0B4HDB7</accession>
<feature type="compositionally biased region" description="Basic and acidic residues" evidence="10">
    <location>
        <begin position="369"/>
        <end position="394"/>
    </location>
</feature>
<dbReference type="InterPro" id="IPR005606">
    <property type="entry name" value="Sec20"/>
</dbReference>
<dbReference type="GO" id="GO:0005789">
    <property type="term" value="C:endoplasmic reticulum membrane"/>
    <property type="evidence" value="ECO:0007669"/>
    <property type="project" value="UniProtKB-SubCell"/>
</dbReference>
<proteinExistence type="inferred from homology"/>
<dbReference type="Proteomes" id="UP000031192">
    <property type="component" value="Unassembled WGS sequence"/>
</dbReference>
<feature type="region of interest" description="Disordered" evidence="10">
    <location>
        <begin position="136"/>
        <end position="178"/>
    </location>
</feature>
<evidence type="ECO:0000256" key="1">
    <source>
        <dbReference type="ARBA" id="ARBA00004163"/>
    </source>
</evidence>
<evidence type="ECO:0000256" key="11">
    <source>
        <dbReference type="SAM" id="Phobius"/>
    </source>
</evidence>
<keyword evidence="4" id="KW-0256">Endoplasmic reticulum</keyword>
<name>A0A0B4HDB7_METGA</name>
<keyword evidence="2" id="KW-0813">Transport</keyword>
<keyword evidence="8 11" id="KW-0472">Membrane</keyword>
<gene>
    <name evidence="13" type="ORF">MGU_02862</name>
</gene>
<keyword evidence="14" id="KW-1185">Reference proteome</keyword>
<evidence type="ECO:0000256" key="7">
    <source>
        <dbReference type="ARBA" id="ARBA00023054"/>
    </source>
</evidence>
<evidence type="ECO:0000256" key="2">
    <source>
        <dbReference type="ARBA" id="ARBA00022448"/>
    </source>
</evidence>
<dbReference type="PANTHER" id="PTHR12825">
    <property type="entry name" value="BNIP1-RELATED"/>
    <property type="match status" value="1"/>
</dbReference>
<organism evidence="13 14">
    <name type="scientific">Metarhizium guizhouense (strain ARSEF 977)</name>
    <dbReference type="NCBI Taxonomy" id="1276136"/>
    <lineage>
        <taxon>Eukaryota</taxon>
        <taxon>Fungi</taxon>
        <taxon>Dikarya</taxon>
        <taxon>Ascomycota</taxon>
        <taxon>Pezizomycotina</taxon>
        <taxon>Sordariomycetes</taxon>
        <taxon>Hypocreomycetidae</taxon>
        <taxon>Hypocreales</taxon>
        <taxon>Clavicipitaceae</taxon>
        <taxon>Metarhizium</taxon>
    </lineage>
</organism>
<evidence type="ECO:0000313" key="13">
    <source>
        <dbReference type="EMBL" id="KID90157.1"/>
    </source>
</evidence>
<dbReference type="HOGENOM" id="CLU_038503_0_0_1"/>
<dbReference type="OrthoDB" id="46868at2759"/>
<evidence type="ECO:0000313" key="14">
    <source>
        <dbReference type="Proteomes" id="UP000031192"/>
    </source>
</evidence>